<evidence type="ECO:0000256" key="1">
    <source>
        <dbReference type="SAM" id="MobiDB-lite"/>
    </source>
</evidence>
<evidence type="ECO:0000313" key="2">
    <source>
        <dbReference type="EMBL" id="CCI49291.1"/>
    </source>
</evidence>
<feature type="region of interest" description="Disordered" evidence="1">
    <location>
        <begin position="100"/>
        <end position="155"/>
    </location>
</feature>
<evidence type="ECO:0000313" key="3">
    <source>
        <dbReference type="Proteomes" id="UP000053237"/>
    </source>
</evidence>
<gene>
    <name evidence="2" type="ORF">BN9_105900</name>
</gene>
<feature type="compositionally biased region" description="Low complexity" evidence="1">
    <location>
        <begin position="100"/>
        <end position="112"/>
    </location>
</feature>
<feature type="region of interest" description="Disordered" evidence="1">
    <location>
        <begin position="44"/>
        <end position="68"/>
    </location>
</feature>
<proteinExistence type="predicted"/>
<reference evidence="2 3" key="1">
    <citation type="submission" date="2012-05" db="EMBL/GenBank/DDBJ databases">
        <title>Recombination and specialization in a pathogen metapopulation.</title>
        <authorList>
            <person name="Gardiner A."/>
            <person name="Kemen E."/>
            <person name="Schultz-Larsen T."/>
            <person name="MacLean D."/>
            <person name="Van Oosterhout C."/>
            <person name="Jones J.D.G."/>
        </authorList>
    </citation>
    <scope>NUCLEOTIDE SEQUENCE [LARGE SCALE GENOMIC DNA]</scope>
    <source>
        <strain evidence="2 3">Ac Nc2</strain>
    </source>
</reference>
<dbReference type="Gene3D" id="1.20.5.170">
    <property type="match status" value="1"/>
</dbReference>
<feature type="compositionally biased region" description="Polar residues" evidence="1">
    <location>
        <begin position="135"/>
        <end position="150"/>
    </location>
</feature>
<organism evidence="2 3">
    <name type="scientific">Albugo candida</name>
    <dbReference type="NCBI Taxonomy" id="65357"/>
    <lineage>
        <taxon>Eukaryota</taxon>
        <taxon>Sar</taxon>
        <taxon>Stramenopiles</taxon>
        <taxon>Oomycota</taxon>
        <taxon>Peronosporomycetes</taxon>
        <taxon>Albuginales</taxon>
        <taxon>Albuginaceae</taxon>
        <taxon>Albugo</taxon>
    </lineage>
</organism>
<feature type="compositionally biased region" description="Polar residues" evidence="1">
    <location>
        <begin position="309"/>
        <end position="329"/>
    </location>
</feature>
<feature type="compositionally biased region" description="Polar residues" evidence="1">
    <location>
        <begin position="499"/>
        <end position="512"/>
    </location>
</feature>
<dbReference type="Proteomes" id="UP000053237">
    <property type="component" value="Unassembled WGS sequence"/>
</dbReference>
<comment type="caution">
    <text evidence="2">The sequence shown here is derived from an EMBL/GenBank/DDBJ whole genome shotgun (WGS) entry which is preliminary data.</text>
</comment>
<dbReference type="OrthoDB" id="2628273at2759"/>
<feature type="region of interest" description="Disordered" evidence="1">
    <location>
        <begin position="487"/>
        <end position="521"/>
    </location>
</feature>
<sequence>MLASTRNATPSTMKRVGGGYVLRAHPTDTSVRTPTRQRVARPTPITTTTTTTPPTTTTTRTARANAPRDGTISTTARFLRTPPTRTNPTGRTSTLARVPATNAARATATRRASPVMTRGTESTTTRAPAVRPGPITSTQTRPRPITATQTRLDENARLKNENAQLKNDNAQLKNDNAQLKNENAQLKNENAQLKNDNAQLKNDNAQLSRALLNTTTQLQDATKEVSKLKMDVEELEKSLHASRKRNVMNQSKLDDAMKIHEEDAYQLKQLTDGHEQLKRELHKSNTMIQDLKIYMEVQQNQLDNMQKTHGTKTSVSTGVQTTAMGTQSNSREHLYRLQHEEDEIKMKDMIKENMELKTEVVKSRSMLEDFEDFMNNQLASLDANKEFSPTDAVATEAAGNIECEQGVAVHGQKIHLENGLITSLRMKVYMLEVKLKDSEYNKELLQMQLDKFAIGNWNSDEKRDFVPDWNSSSLDYQLQSDSDVSWTPSASSECPIASLPNSNTSGTSSASVQRPHHVIEQ</sequence>
<feature type="region of interest" description="Disordered" evidence="1">
    <location>
        <begin position="309"/>
        <end position="330"/>
    </location>
</feature>
<keyword evidence="3" id="KW-1185">Reference proteome</keyword>
<dbReference type="AlphaFoldDB" id="A0A024GQW0"/>
<dbReference type="InParanoid" id="A0A024GQW0"/>
<name>A0A024GQW0_9STRA</name>
<dbReference type="EMBL" id="CAIX01000286">
    <property type="protein sequence ID" value="CCI49291.1"/>
    <property type="molecule type" value="Genomic_DNA"/>
</dbReference>
<protein>
    <submittedName>
        <fullName evidence="2">Uncharacterized protein</fullName>
    </submittedName>
</protein>
<accession>A0A024GQW0</accession>